<reference evidence="2" key="1">
    <citation type="submission" date="2022-01" db="EMBL/GenBank/DDBJ databases">
        <title>Lysobacter chinensis sp. nov., a bacterium isolated from cow dung compost.</title>
        <authorList>
            <person name="Zhou L.Y."/>
        </authorList>
    </citation>
    <scope>NUCLEOTIDE SEQUENCE [LARGE SCALE GENOMIC DNA]</scope>
    <source>
        <strain evidence="2">TLK-CK17</strain>
    </source>
</reference>
<evidence type="ECO:0000313" key="2">
    <source>
        <dbReference type="Proteomes" id="UP001430796"/>
    </source>
</evidence>
<dbReference type="EMBL" id="JAKJPO010000014">
    <property type="protein sequence ID" value="MCF7223289.1"/>
    <property type="molecule type" value="Genomic_DNA"/>
</dbReference>
<proteinExistence type="predicted"/>
<protein>
    <submittedName>
        <fullName evidence="1">Uncharacterized protein</fullName>
    </submittedName>
</protein>
<evidence type="ECO:0000313" key="1">
    <source>
        <dbReference type="EMBL" id="MCF7223289.1"/>
    </source>
</evidence>
<reference evidence="1 2" key="3">
    <citation type="submission" date="2022-01" db="EMBL/GenBank/DDBJ databases">
        <authorList>
            <person name="Zhou L.Y."/>
        </authorList>
    </citation>
    <scope>NUCLEOTIDE SEQUENCE [LARGE SCALE GENOMIC DNA]</scope>
    <source>
        <strain evidence="1 2">TLK-CK17</strain>
    </source>
</reference>
<reference evidence="1 2" key="2">
    <citation type="submission" date="2022-01" db="EMBL/GenBank/DDBJ databases">
        <title>Lysobacter chinensis sp. nov., a bacterium isolated from cow dung compost.</title>
        <authorList>
            <person name="Liu Y."/>
        </authorList>
    </citation>
    <scope>NUCLEOTIDE SEQUENCE [LARGE SCALE GENOMIC DNA]</scope>
    <source>
        <strain evidence="1 2">TLK-CK17</strain>
    </source>
</reference>
<gene>
    <name evidence="1" type="ORF">L3V18_16045</name>
</gene>
<name>A0ABS9HWL1_9GAMM</name>
<keyword evidence="2" id="KW-1185">Reference proteome</keyword>
<sequence>MNMISTVFTRPWTVRSASVFRYLDEQYADAFFTDGSLRIPTFQRFRNNPDEEIGDPYEGRVAASISAPNANWQVMAMNGQRAYVLSTSTIESRELHGRFVTNFGIRIQNSIAFANAISSHLPGFLGGMEGLCSYHDKPHATVHTSRGLDFERLLNETKESEVDVGEKIDRYVAEHVRDLLFIKRAQYAHQSEYRFIWYCNGYETNEQYIDIKCPEARRFCEKVDLK</sequence>
<organism evidence="1 2">
    <name type="scientific">Marilutibacter chinensis</name>
    <dbReference type="NCBI Taxonomy" id="2912247"/>
    <lineage>
        <taxon>Bacteria</taxon>
        <taxon>Pseudomonadati</taxon>
        <taxon>Pseudomonadota</taxon>
        <taxon>Gammaproteobacteria</taxon>
        <taxon>Lysobacterales</taxon>
        <taxon>Lysobacteraceae</taxon>
        <taxon>Marilutibacter</taxon>
    </lineage>
</organism>
<accession>A0ABS9HWL1</accession>
<dbReference type="Proteomes" id="UP001430796">
    <property type="component" value="Unassembled WGS sequence"/>
</dbReference>
<dbReference type="RefSeq" id="WP_237056237.1">
    <property type="nucleotide sequence ID" value="NZ_JAKJPO010000014.1"/>
</dbReference>
<comment type="caution">
    <text evidence="1">The sequence shown here is derived from an EMBL/GenBank/DDBJ whole genome shotgun (WGS) entry which is preliminary data.</text>
</comment>